<gene>
    <name evidence="4" type="ORF">COCSUDRAFT_42402</name>
</gene>
<dbReference type="AlphaFoldDB" id="I0YWL4"/>
<dbReference type="InterPro" id="IPR027417">
    <property type="entry name" value="P-loop_NTPase"/>
</dbReference>
<dbReference type="InterPro" id="IPR036265">
    <property type="entry name" value="HIT-like_sf"/>
</dbReference>
<dbReference type="STRING" id="574566.I0YWL4"/>
<accession>I0YWL4</accession>
<dbReference type="GO" id="GO:0005634">
    <property type="term" value="C:nucleus"/>
    <property type="evidence" value="ECO:0007669"/>
    <property type="project" value="TreeGrafter"/>
</dbReference>
<dbReference type="GO" id="GO:0003725">
    <property type="term" value="F:double-stranded RNA binding"/>
    <property type="evidence" value="ECO:0007669"/>
    <property type="project" value="TreeGrafter"/>
</dbReference>
<keyword evidence="5" id="KW-1185">Reference proteome</keyword>
<dbReference type="GeneID" id="17040770"/>
<dbReference type="OrthoDB" id="3512845at2759"/>
<sequence length="556" mass="60340">MAAGRRRLPLWARSLAAVGNSRLQAMAQDWSQQQSLLASMHLHPHEGQRDSQIKTEPSREGAVARENDVSLLPREGSALSTQALNAADREEDKPATLESLAKARSTAPSMASQGQSAKVADLVRMWQRQPMTVHSLPQQRSVSRVGSSGLEQGRGRAAGAPSRGYMSPLVLSKVQSYLDTAASPSGMQGTPDRGAAGVRSVLNTARSMTAAEQPDAGISHAHPNGAPQAAVLILVGPPGSGKSTFAEELKQRAPGHWQRINQDTIGGGSKKGTRQQCAAAARKALDKGSSCVIDRCNFDAAQRKDFVALAQDAGCHAHAVVLQLPAALCAARAAQRVDHEGGLQGASAKSVVYRMASQMTSAGLPNATTEGLSSVMVCRTEGDVKRALNAWGAYGRSSERPIDAFNKGLPRKHTLHDLYRDEKPEMRVNEHCVLIHDAFPKAHHHALVLPRCAELHDMTSLRAEHVALLNHMEAVAQEWISQHESKAGYLLGFHAIPSMSHLHLHVISKDFDSPRLKHKKHWNSFTTPFFMQLRDVRAQLLSQGKLLFYMELENAY</sequence>
<dbReference type="Pfam" id="PF11969">
    <property type="entry name" value="DcpS_C"/>
    <property type="match status" value="1"/>
</dbReference>
<feature type="region of interest" description="Disordered" evidence="2">
    <location>
        <begin position="43"/>
        <end position="76"/>
    </location>
</feature>
<dbReference type="eggNOG" id="KOG2134">
    <property type="taxonomic scope" value="Eukaryota"/>
</dbReference>
<dbReference type="KEGG" id="csl:COCSUDRAFT_42402"/>
<dbReference type="SUPFAM" id="SSF54197">
    <property type="entry name" value="HIT-like"/>
    <property type="match status" value="1"/>
</dbReference>
<proteinExistence type="predicted"/>
<reference evidence="4 5" key="1">
    <citation type="journal article" date="2012" name="Genome Biol.">
        <title>The genome of the polar eukaryotic microalga coccomyxa subellipsoidea reveals traits of cold adaptation.</title>
        <authorList>
            <person name="Blanc G."/>
            <person name="Agarkova I."/>
            <person name="Grimwood J."/>
            <person name="Kuo A."/>
            <person name="Brueggeman A."/>
            <person name="Dunigan D."/>
            <person name="Gurnon J."/>
            <person name="Ladunga I."/>
            <person name="Lindquist E."/>
            <person name="Lucas S."/>
            <person name="Pangilinan J."/>
            <person name="Proschold T."/>
            <person name="Salamov A."/>
            <person name="Schmutz J."/>
            <person name="Weeks D."/>
            <person name="Yamada T."/>
            <person name="Claverie J.M."/>
            <person name="Grigoriev I."/>
            <person name="Van Etten J."/>
            <person name="Lomsadze A."/>
            <person name="Borodovsky M."/>
        </authorList>
    </citation>
    <scope>NUCLEOTIDE SEQUENCE [LARGE SCALE GENOMIC DNA]</scope>
    <source>
        <strain evidence="4 5">C-169</strain>
    </source>
</reference>
<dbReference type="Gene3D" id="3.40.50.300">
    <property type="entry name" value="P-loop containing nucleotide triphosphate hydrolases"/>
    <property type="match status" value="1"/>
</dbReference>
<dbReference type="Gene3D" id="3.30.428.10">
    <property type="entry name" value="HIT-like"/>
    <property type="match status" value="1"/>
</dbReference>
<feature type="compositionally biased region" description="Low complexity" evidence="2">
    <location>
        <begin position="155"/>
        <end position="164"/>
    </location>
</feature>
<dbReference type="GO" id="GO:0033699">
    <property type="term" value="F:DNA 5'-adenosine monophosphate hydrolase activity"/>
    <property type="evidence" value="ECO:0007669"/>
    <property type="project" value="TreeGrafter"/>
</dbReference>
<dbReference type="GO" id="GO:0030983">
    <property type="term" value="F:mismatched DNA binding"/>
    <property type="evidence" value="ECO:0007669"/>
    <property type="project" value="TreeGrafter"/>
</dbReference>
<feature type="compositionally biased region" description="Polar residues" evidence="2">
    <location>
        <begin position="132"/>
        <end position="150"/>
    </location>
</feature>
<dbReference type="PANTHER" id="PTHR12486:SF4">
    <property type="entry name" value="APRATAXIN"/>
    <property type="match status" value="1"/>
</dbReference>
<dbReference type="GO" id="GO:0000012">
    <property type="term" value="P:single strand break repair"/>
    <property type="evidence" value="ECO:0007669"/>
    <property type="project" value="TreeGrafter"/>
</dbReference>
<organism evidence="4 5">
    <name type="scientific">Coccomyxa subellipsoidea (strain C-169)</name>
    <name type="common">Green microalga</name>
    <dbReference type="NCBI Taxonomy" id="574566"/>
    <lineage>
        <taxon>Eukaryota</taxon>
        <taxon>Viridiplantae</taxon>
        <taxon>Chlorophyta</taxon>
        <taxon>core chlorophytes</taxon>
        <taxon>Trebouxiophyceae</taxon>
        <taxon>Trebouxiophyceae incertae sedis</taxon>
        <taxon>Coccomyxaceae</taxon>
        <taxon>Coccomyxa</taxon>
        <taxon>Coccomyxa subellipsoidea</taxon>
    </lineage>
</organism>
<evidence type="ECO:0000256" key="2">
    <source>
        <dbReference type="SAM" id="MobiDB-lite"/>
    </source>
</evidence>
<protein>
    <submittedName>
        <fullName evidence="4">HIT-like protein</fullName>
    </submittedName>
</protein>
<feature type="region of interest" description="Disordered" evidence="2">
    <location>
        <begin position="132"/>
        <end position="164"/>
    </location>
</feature>
<dbReference type="Proteomes" id="UP000007264">
    <property type="component" value="Unassembled WGS sequence"/>
</dbReference>
<feature type="domain" description="HIT" evidence="3">
    <location>
        <begin position="404"/>
        <end position="516"/>
    </location>
</feature>
<dbReference type="SUPFAM" id="SSF52540">
    <property type="entry name" value="P-loop containing nucleoside triphosphate hydrolases"/>
    <property type="match status" value="1"/>
</dbReference>
<feature type="compositionally biased region" description="Basic and acidic residues" evidence="2">
    <location>
        <begin position="43"/>
        <end position="68"/>
    </location>
</feature>
<comment type="caution">
    <text evidence="4">The sequence shown here is derived from an EMBL/GenBank/DDBJ whole genome shotgun (WGS) entry which is preliminary data.</text>
</comment>
<dbReference type="InterPro" id="IPR011146">
    <property type="entry name" value="HIT-like"/>
</dbReference>
<dbReference type="RefSeq" id="XP_005647327.1">
    <property type="nucleotide sequence ID" value="XM_005647270.1"/>
</dbReference>
<evidence type="ECO:0000259" key="3">
    <source>
        <dbReference type="PROSITE" id="PS51084"/>
    </source>
</evidence>
<dbReference type="GO" id="GO:0003697">
    <property type="term" value="F:single-stranded DNA binding"/>
    <property type="evidence" value="ECO:0007669"/>
    <property type="project" value="TreeGrafter"/>
</dbReference>
<dbReference type="PROSITE" id="PS51084">
    <property type="entry name" value="HIT_2"/>
    <property type="match status" value="1"/>
</dbReference>
<dbReference type="eggNOG" id="KOG0562">
    <property type="taxonomic scope" value="Eukaryota"/>
</dbReference>
<dbReference type="GO" id="GO:0047627">
    <property type="term" value="F:adenylylsulfatase activity"/>
    <property type="evidence" value="ECO:0007669"/>
    <property type="project" value="UniProtKB-ARBA"/>
</dbReference>
<dbReference type="PANTHER" id="PTHR12486">
    <property type="entry name" value="APRATAXIN-RELATED"/>
    <property type="match status" value="1"/>
</dbReference>
<evidence type="ECO:0000256" key="1">
    <source>
        <dbReference type="PROSITE-ProRule" id="PRU00464"/>
    </source>
</evidence>
<name>I0YWL4_COCSC</name>
<dbReference type="EMBL" id="AGSI01000009">
    <property type="protein sequence ID" value="EIE22783.1"/>
    <property type="molecule type" value="Genomic_DNA"/>
</dbReference>
<dbReference type="Pfam" id="PF13671">
    <property type="entry name" value="AAA_33"/>
    <property type="match status" value="1"/>
</dbReference>
<evidence type="ECO:0000313" key="4">
    <source>
        <dbReference type="EMBL" id="EIE22783.1"/>
    </source>
</evidence>
<feature type="short sequence motif" description="Histidine triad motif" evidence="1">
    <location>
        <begin position="501"/>
        <end position="505"/>
    </location>
</feature>
<dbReference type="GO" id="GO:1990165">
    <property type="term" value="F:single-strand break-containing DNA binding"/>
    <property type="evidence" value="ECO:0007669"/>
    <property type="project" value="TreeGrafter"/>
</dbReference>
<evidence type="ECO:0000313" key="5">
    <source>
        <dbReference type="Proteomes" id="UP000007264"/>
    </source>
</evidence>